<dbReference type="Pfam" id="PF00226">
    <property type="entry name" value="DnaJ"/>
    <property type="match status" value="1"/>
</dbReference>
<dbReference type="AlphaFoldDB" id="A0A4P9ZXM5"/>
<reference evidence="3" key="1">
    <citation type="journal article" date="2018" name="Nat. Microbiol.">
        <title>Leveraging single-cell genomics to expand the fungal tree of life.</title>
        <authorList>
            <person name="Ahrendt S.R."/>
            <person name="Quandt C.A."/>
            <person name="Ciobanu D."/>
            <person name="Clum A."/>
            <person name="Salamov A."/>
            <person name="Andreopoulos B."/>
            <person name="Cheng J.F."/>
            <person name="Woyke T."/>
            <person name="Pelin A."/>
            <person name="Henrissat B."/>
            <person name="Reynolds N.K."/>
            <person name="Benny G.L."/>
            <person name="Smith M.E."/>
            <person name="James T.Y."/>
            <person name="Grigoriev I.V."/>
        </authorList>
    </citation>
    <scope>NUCLEOTIDE SEQUENCE [LARGE SCALE GENOMIC DNA]</scope>
    <source>
        <strain evidence="3">RSA 468</strain>
    </source>
</reference>
<dbReference type="STRING" id="215637.A0A4P9ZXM5"/>
<dbReference type="CDD" id="cd06257">
    <property type="entry name" value="DnaJ"/>
    <property type="match status" value="1"/>
</dbReference>
<organism evidence="2 3">
    <name type="scientific">Dimargaris cristalligena</name>
    <dbReference type="NCBI Taxonomy" id="215637"/>
    <lineage>
        <taxon>Eukaryota</taxon>
        <taxon>Fungi</taxon>
        <taxon>Fungi incertae sedis</taxon>
        <taxon>Zoopagomycota</taxon>
        <taxon>Kickxellomycotina</taxon>
        <taxon>Dimargaritomycetes</taxon>
        <taxon>Dimargaritales</taxon>
        <taxon>Dimargaritaceae</taxon>
        <taxon>Dimargaris</taxon>
    </lineage>
</organism>
<evidence type="ECO:0000313" key="2">
    <source>
        <dbReference type="EMBL" id="RKP38413.1"/>
    </source>
</evidence>
<dbReference type="InterPro" id="IPR050817">
    <property type="entry name" value="DjlA_DnaK_co-chaperone"/>
</dbReference>
<dbReference type="Gene3D" id="1.10.287.110">
    <property type="entry name" value="DnaJ domain"/>
    <property type="match status" value="1"/>
</dbReference>
<keyword evidence="3" id="KW-1185">Reference proteome</keyword>
<dbReference type="EMBL" id="ML002371">
    <property type="protein sequence ID" value="RKP38413.1"/>
    <property type="molecule type" value="Genomic_DNA"/>
</dbReference>
<dbReference type="Proteomes" id="UP000268162">
    <property type="component" value="Unassembled WGS sequence"/>
</dbReference>
<gene>
    <name evidence="2" type="ORF">BJ085DRAFT_41000</name>
</gene>
<dbReference type="PROSITE" id="PS50076">
    <property type="entry name" value="DNAJ_2"/>
    <property type="match status" value="1"/>
</dbReference>
<dbReference type="InterPro" id="IPR001623">
    <property type="entry name" value="DnaJ_domain"/>
</dbReference>
<dbReference type="PRINTS" id="PR00625">
    <property type="entry name" value="JDOMAIN"/>
</dbReference>
<name>A0A4P9ZXM5_9FUNG</name>
<evidence type="ECO:0000313" key="3">
    <source>
        <dbReference type="Proteomes" id="UP000268162"/>
    </source>
</evidence>
<accession>A0A4P9ZXM5</accession>
<dbReference type="InterPro" id="IPR036869">
    <property type="entry name" value="J_dom_sf"/>
</dbReference>
<sequence length="89" mass="10262">MTTSYYTHYDYLDIDSVASKDEIKQAYQTKVLKVHPDKVRSNNVVTQRQTAELFGKIQLAWQVLRDPVKRKDYDLYLAGPGNVHSENAS</sequence>
<evidence type="ECO:0000259" key="1">
    <source>
        <dbReference type="PROSITE" id="PS50076"/>
    </source>
</evidence>
<dbReference type="PANTHER" id="PTHR24074">
    <property type="entry name" value="CO-CHAPERONE PROTEIN DJLA"/>
    <property type="match status" value="1"/>
</dbReference>
<protein>
    <submittedName>
        <fullName evidence="2">DnaJ domain-containing protein</fullName>
    </submittedName>
</protein>
<dbReference type="SUPFAM" id="SSF46565">
    <property type="entry name" value="Chaperone J-domain"/>
    <property type="match status" value="1"/>
</dbReference>
<dbReference type="OrthoDB" id="445556at2759"/>
<dbReference type="SMART" id="SM00271">
    <property type="entry name" value="DnaJ"/>
    <property type="match status" value="1"/>
</dbReference>
<proteinExistence type="predicted"/>
<feature type="domain" description="J" evidence="1">
    <location>
        <begin position="7"/>
        <end position="77"/>
    </location>
</feature>